<sequence length="230" mass="25082">MADTAIFAEHERDFTELAKSLQDRVATVSAGEFSGDAAATLRSIESSVLEANSKLQDMQVSVRGMSAANRRQLGAKVKDYRKLLDGIKADVRRAKDKTDRDALLHGSRGAASYGSHVRLSDESEAHHMRMANATGRAKAGTSMLRDAAATMAEVDDAAAGTADELHRQSAQIDRTRGRIQEVSASVGFAQSILRSMQGRETRFKICIWAFAIFVVILIGVVIYLAFFMDK</sequence>
<dbReference type="Proteomes" id="UP000323011">
    <property type="component" value="Unassembled WGS sequence"/>
</dbReference>
<keyword evidence="4 9" id="KW-0812">Transmembrane</keyword>
<dbReference type="GO" id="GO:0005484">
    <property type="term" value="F:SNAP receptor activity"/>
    <property type="evidence" value="ECO:0007669"/>
    <property type="project" value="TreeGrafter"/>
</dbReference>
<evidence type="ECO:0000313" key="18">
    <source>
        <dbReference type="Proteomes" id="UP000324907"/>
    </source>
</evidence>
<dbReference type="OMA" id="HETTHDV"/>
<evidence type="ECO:0000256" key="2">
    <source>
        <dbReference type="ARBA" id="ARBA00006108"/>
    </source>
</evidence>
<dbReference type="OrthoDB" id="430637at2759"/>
<dbReference type="EMBL" id="HBET01005370">
    <property type="protein sequence ID" value="CAD8559170.1"/>
    <property type="molecule type" value="Transcribed_RNA"/>
</dbReference>
<evidence type="ECO:0000313" key="13">
    <source>
        <dbReference type="EMBL" id="KAA0162040.1"/>
    </source>
</evidence>
<dbReference type="GO" id="GO:0005794">
    <property type="term" value="C:Golgi apparatus"/>
    <property type="evidence" value="ECO:0007669"/>
    <property type="project" value="TreeGrafter"/>
</dbReference>
<dbReference type="Proteomes" id="UP000324907">
    <property type="component" value="Unassembled WGS sequence"/>
</dbReference>
<evidence type="ECO:0000313" key="19">
    <source>
        <dbReference type="Proteomes" id="UP000325113"/>
    </source>
</evidence>
<dbReference type="EMBL" id="VLTM01000030">
    <property type="protein sequence ID" value="KAA0162040.1"/>
    <property type="molecule type" value="Genomic_DNA"/>
</dbReference>
<keyword evidence="5" id="KW-0653">Protein transport</keyword>
<evidence type="ECO:0000256" key="8">
    <source>
        <dbReference type="ARBA" id="ARBA00023136"/>
    </source>
</evidence>
<evidence type="ECO:0000256" key="5">
    <source>
        <dbReference type="ARBA" id="ARBA00022927"/>
    </source>
</evidence>
<evidence type="ECO:0000256" key="9">
    <source>
        <dbReference type="SAM" id="Phobius"/>
    </source>
</evidence>
<dbReference type="GO" id="GO:0031201">
    <property type="term" value="C:SNARE complex"/>
    <property type="evidence" value="ECO:0007669"/>
    <property type="project" value="TreeGrafter"/>
</dbReference>
<keyword evidence="17" id="KW-1185">Reference proteome</keyword>
<evidence type="ECO:0000256" key="1">
    <source>
        <dbReference type="ARBA" id="ARBA00004211"/>
    </source>
</evidence>
<dbReference type="Proteomes" id="UP000325113">
    <property type="component" value="Unassembled WGS sequence"/>
</dbReference>
<evidence type="ECO:0000256" key="7">
    <source>
        <dbReference type="ARBA" id="ARBA00023054"/>
    </source>
</evidence>
<reference evidence="11" key="2">
    <citation type="submission" date="2021-01" db="EMBL/GenBank/DDBJ databases">
        <authorList>
            <person name="Corre E."/>
            <person name="Pelletier E."/>
            <person name="Niang G."/>
            <person name="Scheremetjew M."/>
            <person name="Finn R."/>
            <person name="Kale V."/>
            <person name="Holt S."/>
            <person name="Cochrane G."/>
            <person name="Meng A."/>
            <person name="Brown T."/>
            <person name="Cohen L."/>
        </authorList>
    </citation>
    <scope>NUCLEOTIDE SEQUENCE</scope>
    <source>
        <strain evidence="11">E4-10</strain>
    </source>
</reference>
<evidence type="ECO:0000313" key="11">
    <source>
        <dbReference type="EMBL" id="CAD8559170.1"/>
    </source>
</evidence>
<evidence type="ECO:0000256" key="6">
    <source>
        <dbReference type="ARBA" id="ARBA00022989"/>
    </source>
</evidence>
<evidence type="ECO:0000256" key="3">
    <source>
        <dbReference type="ARBA" id="ARBA00022448"/>
    </source>
</evidence>
<comment type="similarity">
    <text evidence="2">Belongs to the VTI1 family.</text>
</comment>
<evidence type="ECO:0000313" key="14">
    <source>
        <dbReference type="EMBL" id="KAA0167650.1"/>
    </source>
</evidence>
<dbReference type="InterPro" id="IPR038407">
    <property type="entry name" value="v-SNARE_N_sf"/>
</dbReference>
<dbReference type="GO" id="GO:0006906">
    <property type="term" value="P:vesicle fusion"/>
    <property type="evidence" value="ECO:0007669"/>
    <property type="project" value="TreeGrafter"/>
</dbReference>
<dbReference type="GO" id="GO:0000149">
    <property type="term" value="F:SNARE binding"/>
    <property type="evidence" value="ECO:0007669"/>
    <property type="project" value="TreeGrafter"/>
</dbReference>
<dbReference type="EMBL" id="VLTN01000034">
    <property type="protein sequence ID" value="KAA0150454.1"/>
    <property type="molecule type" value="Genomic_DNA"/>
</dbReference>
<keyword evidence="7" id="KW-0175">Coiled coil</keyword>
<dbReference type="GO" id="GO:0005789">
    <property type="term" value="C:endoplasmic reticulum membrane"/>
    <property type="evidence" value="ECO:0007669"/>
    <property type="project" value="TreeGrafter"/>
</dbReference>
<evidence type="ECO:0000259" key="10">
    <source>
        <dbReference type="Pfam" id="PF05008"/>
    </source>
</evidence>
<dbReference type="SUPFAM" id="SSF58038">
    <property type="entry name" value="SNARE fusion complex"/>
    <property type="match status" value="1"/>
</dbReference>
<dbReference type="Gene3D" id="1.20.58.400">
    <property type="entry name" value="t-snare proteins"/>
    <property type="match status" value="1"/>
</dbReference>
<organism evidence="12 17">
    <name type="scientific">Cafeteria roenbergensis</name>
    <name type="common">Marine flagellate</name>
    <dbReference type="NCBI Taxonomy" id="33653"/>
    <lineage>
        <taxon>Eukaryota</taxon>
        <taxon>Sar</taxon>
        <taxon>Stramenopiles</taxon>
        <taxon>Bigyra</taxon>
        <taxon>Opalozoa</taxon>
        <taxon>Bicosoecida</taxon>
        <taxon>Cafeteriaceae</taxon>
        <taxon>Cafeteria</taxon>
    </lineage>
</organism>
<dbReference type="GO" id="GO:0031902">
    <property type="term" value="C:late endosome membrane"/>
    <property type="evidence" value="ECO:0007669"/>
    <property type="project" value="TreeGrafter"/>
</dbReference>
<dbReference type="Gene3D" id="1.20.5.110">
    <property type="match status" value="1"/>
</dbReference>
<evidence type="ECO:0000313" key="12">
    <source>
        <dbReference type="EMBL" id="KAA0150454.1"/>
    </source>
</evidence>
<dbReference type="EMBL" id="VLTO01000018">
    <property type="protein sequence ID" value="KAA0174904.1"/>
    <property type="molecule type" value="Genomic_DNA"/>
</dbReference>
<dbReference type="InterPro" id="IPR007705">
    <property type="entry name" value="Vesicle_trsprt_v-SNARE_N"/>
</dbReference>
<feature type="transmembrane region" description="Helical" evidence="9">
    <location>
        <begin position="205"/>
        <end position="228"/>
    </location>
</feature>
<reference evidence="16 17" key="1">
    <citation type="submission" date="2019-07" db="EMBL/GenBank/DDBJ databases">
        <title>Genomes of Cafeteria roenbergensis.</title>
        <authorList>
            <person name="Fischer M.G."/>
            <person name="Hackl T."/>
            <person name="Roman M."/>
        </authorList>
    </citation>
    <scope>NUCLEOTIDE SEQUENCE [LARGE SCALE GENOMIC DNA]</scope>
    <source>
        <strain evidence="12 17">BVI</strain>
        <strain evidence="13 19">Cflag</strain>
        <strain evidence="15 16">E4-10P</strain>
        <strain evidence="14 18">RCC970-E3</strain>
    </source>
</reference>
<dbReference type="SUPFAM" id="SSF47661">
    <property type="entry name" value="t-snare proteins"/>
    <property type="match status" value="1"/>
</dbReference>
<dbReference type="Proteomes" id="UP000322899">
    <property type="component" value="Unassembled WGS sequence"/>
</dbReference>
<keyword evidence="6 9" id="KW-1133">Transmembrane helix</keyword>
<comment type="subcellular location">
    <subcellularLocation>
        <location evidence="1">Membrane</location>
        <topology evidence="1">Single-pass type IV membrane protein</topology>
    </subcellularLocation>
</comment>
<accession>A0A5A8CD12</accession>
<evidence type="ECO:0000256" key="4">
    <source>
        <dbReference type="ARBA" id="ARBA00022692"/>
    </source>
</evidence>
<feature type="domain" description="Vesicle transport v-SNARE N-terminal" evidence="10">
    <location>
        <begin position="5"/>
        <end position="94"/>
    </location>
</feature>
<dbReference type="GO" id="GO:0006886">
    <property type="term" value="P:intracellular protein transport"/>
    <property type="evidence" value="ECO:0007669"/>
    <property type="project" value="InterPro"/>
</dbReference>
<dbReference type="PANTHER" id="PTHR21230:SF26">
    <property type="entry name" value="VESICLE TRANSPORT THROUGH INTERACTION WITH T-SNARES HOMOLOG 1A"/>
    <property type="match status" value="1"/>
</dbReference>
<keyword evidence="3" id="KW-0813">Transport</keyword>
<evidence type="ECO:0000313" key="17">
    <source>
        <dbReference type="Proteomes" id="UP000323011"/>
    </source>
</evidence>
<proteinExistence type="inferred from homology"/>
<dbReference type="EMBL" id="VLTL01000032">
    <property type="protein sequence ID" value="KAA0167650.1"/>
    <property type="molecule type" value="Genomic_DNA"/>
</dbReference>
<gene>
    <name evidence="11" type="ORF">CROE0942_LOCUS3505</name>
    <name evidence="15" type="ORF">FNF27_03619</name>
    <name evidence="14" type="ORF">FNF28_02718</name>
    <name evidence="12" type="ORF">FNF29_05257</name>
    <name evidence="13" type="ORF">FNF31_03451</name>
</gene>
<dbReference type="Pfam" id="PF12352">
    <property type="entry name" value="V-SNARE_C"/>
    <property type="match status" value="1"/>
</dbReference>
<protein>
    <recommendedName>
        <fullName evidence="10">Vesicle transport v-SNARE N-terminal domain-containing protein</fullName>
    </recommendedName>
</protein>
<keyword evidence="8 9" id="KW-0472">Membrane</keyword>
<dbReference type="Pfam" id="PF05008">
    <property type="entry name" value="V-SNARE"/>
    <property type="match status" value="1"/>
</dbReference>
<name>A0A5A8CD12_CAFRO</name>
<dbReference type="InterPro" id="IPR010989">
    <property type="entry name" value="SNARE"/>
</dbReference>
<dbReference type="GO" id="GO:0012507">
    <property type="term" value="C:ER to Golgi transport vesicle membrane"/>
    <property type="evidence" value="ECO:0007669"/>
    <property type="project" value="TreeGrafter"/>
</dbReference>
<dbReference type="AlphaFoldDB" id="A0A5A8CD12"/>
<evidence type="ECO:0000313" key="16">
    <source>
        <dbReference type="Proteomes" id="UP000322899"/>
    </source>
</evidence>
<evidence type="ECO:0000313" key="15">
    <source>
        <dbReference type="EMBL" id="KAA0174904.1"/>
    </source>
</evidence>
<dbReference type="PANTHER" id="PTHR21230">
    <property type="entry name" value="VESICLE TRANSPORT V-SNARE PROTEIN VTI1-RELATED"/>
    <property type="match status" value="1"/>
</dbReference>